<dbReference type="PANTHER" id="PTHR37544">
    <property type="entry name" value="SPRAY-RELATED"/>
    <property type="match status" value="1"/>
</dbReference>
<evidence type="ECO:0000313" key="3">
    <source>
        <dbReference type="EMBL" id="KAF4462840.1"/>
    </source>
</evidence>
<dbReference type="Pfam" id="PF11915">
    <property type="entry name" value="DUF3433"/>
    <property type="match status" value="2"/>
</dbReference>
<proteinExistence type="predicted"/>
<keyword evidence="2" id="KW-1133">Transmembrane helix</keyword>
<feature type="transmembrane region" description="Helical" evidence="2">
    <location>
        <begin position="55"/>
        <end position="73"/>
    </location>
</feature>
<feature type="transmembrane region" description="Helical" evidence="2">
    <location>
        <begin position="541"/>
        <end position="563"/>
    </location>
</feature>
<gene>
    <name evidence="3" type="ORF">FALBO_10341</name>
</gene>
<organism evidence="3 4">
    <name type="scientific">Fusarium albosuccineum</name>
    <dbReference type="NCBI Taxonomy" id="1237068"/>
    <lineage>
        <taxon>Eukaryota</taxon>
        <taxon>Fungi</taxon>
        <taxon>Dikarya</taxon>
        <taxon>Ascomycota</taxon>
        <taxon>Pezizomycotina</taxon>
        <taxon>Sordariomycetes</taxon>
        <taxon>Hypocreomycetidae</taxon>
        <taxon>Hypocreales</taxon>
        <taxon>Nectriaceae</taxon>
        <taxon>Fusarium</taxon>
        <taxon>Fusarium decemcellulare species complex</taxon>
    </lineage>
</organism>
<keyword evidence="2" id="KW-0812">Transmembrane</keyword>
<evidence type="ECO:0000256" key="1">
    <source>
        <dbReference type="SAM" id="MobiDB-lite"/>
    </source>
</evidence>
<keyword evidence="4" id="KW-1185">Reference proteome</keyword>
<dbReference type="PANTHER" id="PTHR37544:SF3">
    <property type="entry name" value="SPRAY"/>
    <property type="match status" value="1"/>
</dbReference>
<dbReference type="EMBL" id="JAADYS010001469">
    <property type="protein sequence ID" value="KAF4462840.1"/>
    <property type="molecule type" value="Genomic_DNA"/>
</dbReference>
<feature type="region of interest" description="Disordered" evidence="1">
    <location>
        <begin position="19"/>
        <end position="40"/>
    </location>
</feature>
<name>A0A8H4P875_9HYPO</name>
<dbReference type="InterPro" id="IPR021840">
    <property type="entry name" value="DUF3433"/>
</dbReference>
<sequence length="1300" mass="141449">MAAPTLTPDYASLMTEQTLVEGDRTPNKSPEARTTETDNSKHAKIRHPFWLTKPAPILFATVFAACGVALIVLDRSSRNGLPLSISASEYSWTYGPTAVLVVILSFWRRIDYYYKSAQPWRELHAGPAPADRSLLLDYISPFELTSMGKAFKAKHYPIVATILSFFLIKGITLVSTTLFVVKPTVHGETFAVEYSDTFAASHLSRAISRDGSDKFIWEYLARLNGGAKNDTEWNTQDGMVTQRLRQPDSALNMTTLEAPVDVFMPIVECEEAKLSPSSGVDENNYQWLNYRFDSPTCPAANAASVDLCDKSPEDAPRDLVECGKHPRVYSYHRVDCSASKTISEEELTSTDTPDNIENDDIRYAITAAQFEGQLNGTDGYKTGSFKVLNTSSTICKIGYTIISANATWDLLTGRVTFAEGALEEQGRLLPNLSSPALAEMLWTGLESAAAALKVDKDKPGGRDNYDLVRVDETFFQLLVAKLGDQEDMDILFKASVLKDTSISVFKGLTTELAPKLLSEKKDVRGTASGVVSEPRLHIRPISLWTMVAGFFVLALLSCFLLFATSTDFWVPSMCGSIAGHATILANSQALQTFLKGTGHYSNKELRSKLQGMQFTGTTDATGAGGFAVEITEQNPTPDEVPIAEVSAKRKSWVPMTGRFSYVVTMHIATLLAIVGLEVLQRLSDEKNGLLDIRNNDSTVPSYTIRLASTAAVFAIATMFNCLDFTIVTFAPYSSLRSGRVQAERSILFHLLSVSPFLVLFKSLRRKQFGAAASNVSSLIGGFLTIIVSGLWVLNAPLAVERSSTANVGNWDASWSNDAPDDDGGAAIKLNIIRYGGSDTPAAIWNDSVLPKIDKSSPTSDAVDRSANYTYNLGALRPTLNCTTVAKEDFRSSLSFFAISQPGYVYTNNVGAQITLPSECVDESSSGMANLSFTTETKAIVWGGPEERRTGWVARYLDLNTTAGKACPSVGVLFGLVDYTSNDTSTWNLTALVCSQGIEQLPVEVSYTGDPSLEQLDEEKPPRFDPTKVSTWHDASNGQAFGYRLGRHLDADLSPFPTDQEETDPLITPDAEIDAFFNHLLLGPNKLSRHDLVGTKNVDNLIRAVTRDYSEYMSIVIDVNFRAKSNSTRSALISGAGDASTKQPSSATTKITGTSSQEVTRLAIHSTSKVILQVLLGTMVIGGLTSYALVKLDGTLPRNPCNIASTMGFLAGSQLCDPGSDIIPQGAEFMSDQQLKQAFNGWVFSLGWWHSQDAGVEGSDETVNQSGLLHGYESSTSAISRGKKIKGRFGVDVGRTNISKF</sequence>
<feature type="transmembrane region" description="Helical" evidence="2">
    <location>
        <begin position="659"/>
        <end position="679"/>
    </location>
</feature>
<comment type="caution">
    <text evidence="3">The sequence shown here is derived from an EMBL/GenBank/DDBJ whole genome shotgun (WGS) entry which is preliminary data.</text>
</comment>
<evidence type="ECO:0000256" key="2">
    <source>
        <dbReference type="SAM" id="Phobius"/>
    </source>
</evidence>
<feature type="compositionally biased region" description="Polar residues" evidence="1">
    <location>
        <begin position="1139"/>
        <end position="1152"/>
    </location>
</feature>
<feature type="compositionally biased region" description="Basic and acidic residues" evidence="1">
    <location>
        <begin position="21"/>
        <end position="40"/>
    </location>
</feature>
<dbReference type="OrthoDB" id="5332281at2759"/>
<feature type="region of interest" description="Disordered" evidence="1">
    <location>
        <begin position="1133"/>
        <end position="1152"/>
    </location>
</feature>
<evidence type="ECO:0000313" key="4">
    <source>
        <dbReference type="Proteomes" id="UP000554235"/>
    </source>
</evidence>
<protein>
    <submittedName>
        <fullName evidence="3">Uncharacterized protein</fullName>
    </submittedName>
</protein>
<feature type="transmembrane region" description="Helical" evidence="2">
    <location>
        <begin position="775"/>
        <end position="793"/>
    </location>
</feature>
<feature type="transmembrane region" description="Helical" evidence="2">
    <location>
        <begin position="93"/>
        <end position="110"/>
    </location>
</feature>
<dbReference type="Proteomes" id="UP000554235">
    <property type="component" value="Unassembled WGS sequence"/>
</dbReference>
<keyword evidence="2" id="KW-0472">Membrane</keyword>
<feature type="transmembrane region" description="Helical" evidence="2">
    <location>
        <begin position="156"/>
        <end position="181"/>
    </location>
</feature>
<feature type="transmembrane region" description="Helical" evidence="2">
    <location>
        <begin position="710"/>
        <end position="734"/>
    </location>
</feature>
<accession>A0A8H4P875</accession>
<reference evidence="3 4" key="1">
    <citation type="submission" date="2020-01" db="EMBL/GenBank/DDBJ databases">
        <title>Identification and distribution of gene clusters putatively required for synthesis of sphingolipid metabolism inhibitors in phylogenetically diverse species of the filamentous fungus Fusarium.</title>
        <authorList>
            <person name="Kim H.-S."/>
            <person name="Busman M."/>
            <person name="Brown D.W."/>
            <person name="Divon H."/>
            <person name="Uhlig S."/>
            <person name="Proctor R.H."/>
        </authorList>
    </citation>
    <scope>NUCLEOTIDE SEQUENCE [LARGE SCALE GENOMIC DNA]</scope>
    <source>
        <strain evidence="3 4">NRRL 20459</strain>
    </source>
</reference>